<dbReference type="InterPro" id="IPR036388">
    <property type="entry name" value="WH-like_DNA-bd_sf"/>
</dbReference>
<dbReference type="Pfam" id="PF03551">
    <property type="entry name" value="PadR"/>
    <property type="match status" value="1"/>
</dbReference>
<evidence type="ECO:0000313" key="5">
    <source>
        <dbReference type="Proteomes" id="UP000654345"/>
    </source>
</evidence>
<organism evidence="4 5">
    <name type="scientific">Ktedonobacter robiniae</name>
    <dbReference type="NCBI Taxonomy" id="2778365"/>
    <lineage>
        <taxon>Bacteria</taxon>
        <taxon>Bacillati</taxon>
        <taxon>Chloroflexota</taxon>
        <taxon>Ktedonobacteria</taxon>
        <taxon>Ktedonobacterales</taxon>
        <taxon>Ktedonobacteraceae</taxon>
        <taxon>Ktedonobacter</taxon>
    </lineage>
</organism>
<dbReference type="InterPro" id="IPR036390">
    <property type="entry name" value="WH_DNA-bd_sf"/>
</dbReference>
<dbReference type="Gene3D" id="6.10.140.190">
    <property type="match status" value="1"/>
</dbReference>
<evidence type="ECO:0008006" key="6">
    <source>
        <dbReference type="Google" id="ProtNLM"/>
    </source>
</evidence>
<dbReference type="Gene3D" id="1.10.10.10">
    <property type="entry name" value="Winged helix-like DNA-binding domain superfamily/Winged helix DNA-binding domain"/>
    <property type="match status" value="1"/>
</dbReference>
<evidence type="ECO:0000259" key="2">
    <source>
        <dbReference type="Pfam" id="PF03551"/>
    </source>
</evidence>
<feature type="region of interest" description="Disordered" evidence="1">
    <location>
        <begin position="1"/>
        <end position="20"/>
    </location>
</feature>
<protein>
    <recommendedName>
        <fullName evidence="6">PadR family transcriptional regulator</fullName>
    </recommendedName>
</protein>
<name>A0ABQ3UMQ0_9CHLR</name>
<reference evidence="4 5" key="1">
    <citation type="journal article" date="2021" name="Int. J. Syst. Evol. Microbiol.">
        <title>Reticulibacter mediterranei gen. nov., sp. nov., within the new family Reticulibacteraceae fam. nov., and Ktedonospora formicarum gen. nov., sp. nov., Ktedonobacter robiniae sp. nov., Dictyobacter formicarum sp. nov. and Dictyobacter arantiisoli sp. nov., belonging to the class Ktedonobacteria.</title>
        <authorList>
            <person name="Yabe S."/>
            <person name="Zheng Y."/>
            <person name="Wang C.M."/>
            <person name="Sakai Y."/>
            <person name="Abe K."/>
            <person name="Yokota A."/>
            <person name="Donadio S."/>
            <person name="Cavaletti L."/>
            <person name="Monciardini P."/>
        </authorList>
    </citation>
    <scope>NUCLEOTIDE SEQUENCE [LARGE SCALE GENOMIC DNA]</scope>
    <source>
        <strain evidence="4 5">SOSP1-30</strain>
    </source>
</reference>
<dbReference type="InterPro" id="IPR018309">
    <property type="entry name" value="Tscrpt_reg_PadR_C"/>
</dbReference>
<sequence length="206" mass="24077">MHEPLEQDRHEPAETNGGEPSARNRLRYIILGLLWAHPMSGYDIKQAFDRAIASYWNAGNSQIYTTLKSLSQAGLVESEVIVQTARPNRKVYRLTEAGLTELEQWLEEEVPDRFTKDEFLTKLFFCGETSDEIALHHLQHHRESLLQQLAYMERVKQQYASRPTRRPRLLEYQMLVREYKEAVLKAGLEVTERAIERLNDQTPKRP</sequence>
<feature type="compositionally biased region" description="Basic and acidic residues" evidence="1">
    <location>
        <begin position="1"/>
        <end position="13"/>
    </location>
</feature>
<evidence type="ECO:0000259" key="3">
    <source>
        <dbReference type="Pfam" id="PF10400"/>
    </source>
</evidence>
<dbReference type="EMBL" id="BNJG01000001">
    <property type="protein sequence ID" value="GHO53958.1"/>
    <property type="molecule type" value="Genomic_DNA"/>
</dbReference>
<proteinExistence type="predicted"/>
<evidence type="ECO:0000256" key="1">
    <source>
        <dbReference type="SAM" id="MobiDB-lite"/>
    </source>
</evidence>
<dbReference type="InterPro" id="IPR005149">
    <property type="entry name" value="Tscrpt_reg_PadR_N"/>
</dbReference>
<feature type="domain" description="Transcription regulator PadR N-terminal" evidence="2">
    <location>
        <begin position="30"/>
        <end position="103"/>
    </location>
</feature>
<dbReference type="RefSeq" id="WP_201370723.1">
    <property type="nucleotide sequence ID" value="NZ_BNJG01000001.1"/>
</dbReference>
<gene>
    <name evidence="4" type="ORF">KSB_24330</name>
</gene>
<accession>A0ABQ3UMQ0</accession>
<feature type="domain" description="Transcription regulator PadR C-terminal" evidence="3">
    <location>
        <begin position="115"/>
        <end position="198"/>
    </location>
</feature>
<evidence type="ECO:0000313" key="4">
    <source>
        <dbReference type="EMBL" id="GHO53958.1"/>
    </source>
</evidence>
<dbReference type="PANTHER" id="PTHR43252">
    <property type="entry name" value="TRANSCRIPTIONAL REGULATOR YQJI"/>
    <property type="match status" value="1"/>
</dbReference>
<dbReference type="PANTHER" id="PTHR43252:SF6">
    <property type="entry name" value="NEGATIVE TRANSCRIPTION REGULATOR PADR"/>
    <property type="match status" value="1"/>
</dbReference>
<dbReference type="Proteomes" id="UP000654345">
    <property type="component" value="Unassembled WGS sequence"/>
</dbReference>
<dbReference type="SUPFAM" id="SSF46785">
    <property type="entry name" value="Winged helix' DNA-binding domain"/>
    <property type="match status" value="1"/>
</dbReference>
<dbReference type="Pfam" id="PF10400">
    <property type="entry name" value="Vir_act_alpha_C"/>
    <property type="match status" value="1"/>
</dbReference>
<keyword evidence="5" id="KW-1185">Reference proteome</keyword>
<comment type="caution">
    <text evidence="4">The sequence shown here is derived from an EMBL/GenBank/DDBJ whole genome shotgun (WGS) entry which is preliminary data.</text>
</comment>